<reference evidence="1" key="1">
    <citation type="submission" date="2020-04" db="EMBL/GenBank/DDBJ databases">
        <authorList>
            <person name="Alioto T."/>
            <person name="Alioto T."/>
            <person name="Gomez Garrido J."/>
        </authorList>
    </citation>
    <scope>NUCLEOTIDE SEQUENCE</scope>
    <source>
        <strain evidence="1">A484AB</strain>
    </source>
</reference>
<dbReference type="PROSITE" id="PS51257">
    <property type="entry name" value="PROKAR_LIPOPROTEIN"/>
    <property type="match status" value="1"/>
</dbReference>
<accession>A0A6S7K884</accession>
<evidence type="ECO:0000313" key="1">
    <source>
        <dbReference type="EMBL" id="CAB4038100.1"/>
    </source>
</evidence>
<comment type="caution">
    <text evidence="1">The sequence shown here is derived from an EMBL/GenBank/DDBJ whole genome shotgun (WGS) entry which is preliminary data.</text>
</comment>
<dbReference type="EMBL" id="CACRXK020023806">
    <property type="protein sequence ID" value="CAB4038100.1"/>
    <property type="molecule type" value="Genomic_DNA"/>
</dbReference>
<evidence type="ECO:0000313" key="2">
    <source>
        <dbReference type="Proteomes" id="UP001152795"/>
    </source>
</evidence>
<sequence length="230" mass="26139">MAVVKAVVFLVYSLVSYSCVSSMEEPVITRDIYDLLHYPNCDGKRADKFDCGDTNAGRFGDLGVCQCRCKNGYLAYRDPAVQFDGQMYDFKNGSRECVWFGLYREGCHYLHVDETLMLDKNSFPVPTILDLTASGSVNLKKQDEFKHGQTLCVDAHVHIPGKNIWEKVNGINFELKPLDTEKKTRYKLSWSMSSNADIYAYQGLVMKLNFRECFQSMVFCMIAKVAGTYA</sequence>
<name>A0A6S7K884_PARCT</name>
<protein>
    <submittedName>
        <fullName evidence="1">Uncharacterized protein</fullName>
    </submittedName>
</protein>
<dbReference type="AlphaFoldDB" id="A0A6S7K884"/>
<dbReference type="OrthoDB" id="5945018at2759"/>
<keyword evidence="2" id="KW-1185">Reference proteome</keyword>
<gene>
    <name evidence="1" type="ORF">PACLA_8A029373</name>
</gene>
<organism evidence="1 2">
    <name type="scientific">Paramuricea clavata</name>
    <name type="common">Red gorgonian</name>
    <name type="synonym">Violescent sea-whip</name>
    <dbReference type="NCBI Taxonomy" id="317549"/>
    <lineage>
        <taxon>Eukaryota</taxon>
        <taxon>Metazoa</taxon>
        <taxon>Cnidaria</taxon>
        <taxon>Anthozoa</taxon>
        <taxon>Octocorallia</taxon>
        <taxon>Malacalcyonacea</taxon>
        <taxon>Plexauridae</taxon>
        <taxon>Paramuricea</taxon>
    </lineage>
</organism>
<dbReference type="Proteomes" id="UP001152795">
    <property type="component" value="Unassembled WGS sequence"/>
</dbReference>
<feature type="non-terminal residue" evidence="1">
    <location>
        <position position="230"/>
    </location>
</feature>
<proteinExistence type="predicted"/>